<keyword evidence="1" id="KW-1133">Transmembrane helix</keyword>
<dbReference type="Proteomes" id="UP000641514">
    <property type="component" value="Unassembled WGS sequence"/>
</dbReference>
<dbReference type="InterPro" id="IPR035197">
    <property type="entry name" value="DUF5313"/>
</dbReference>
<evidence type="ECO:0000313" key="3">
    <source>
        <dbReference type="Proteomes" id="UP000641514"/>
    </source>
</evidence>
<comment type="caution">
    <text evidence="2">The sequence shown here is derived from an EMBL/GenBank/DDBJ whole genome shotgun (WGS) entry which is preliminary data.</text>
</comment>
<reference evidence="2" key="2">
    <citation type="submission" date="2020-09" db="EMBL/GenBank/DDBJ databases">
        <authorList>
            <person name="Sun Q."/>
            <person name="Zhou Y."/>
        </authorList>
    </citation>
    <scope>NUCLEOTIDE SEQUENCE</scope>
    <source>
        <strain evidence="2">CGMCC 1.15478</strain>
    </source>
</reference>
<dbReference type="RefSeq" id="WP_372433618.1">
    <property type="nucleotide sequence ID" value="NZ_BMJH01000001.1"/>
</dbReference>
<evidence type="ECO:0000313" key="2">
    <source>
        <dbReference type="EMBL" id="GGC64338.1"/>
    </source>
</evidence>
<gene>
    <name evidence="2" type="ORF">GCM10011410_16090</name>
</gene>
<evidence type="ECO:0008006" key="4">
    <source>
        <dbReference type="Google" id="ProtNLM"/>
    </source>
</evidence>
<keyword evidence="1" id="KW-0812">Transmembrane</keyword>
<dbReference type="EMBL" id="BMJH01000001">
    <property type="protein sequence ID" value="GGC64338.1"/>
    <property type="molecule type" value="Genomic_DNA"/>
</dbReference>
<proteinExistence type="predicted"/>
<protein>
    <recommendedName>
        <fullName evidence="4">DUF5313 domain-containing protein</fullName>
    </recommendedName>
</protein>
<feature type="transmembrane region" description="Helical" evidence="1">
    <location>
        <begin position="100"/>
        <end position="123"/>
    </location>
</feature>
<evidence type="ECO:0000256" key="1">
    <source>
        <dbReference type="SAM" id="Phobius"/>
    </source>
</evidence>
<keyword evidence="1" id="KW-0472">Membrane</keyword>
<feature type="transmembrane region" description="Helical" evidence="1">
    <location>
        <begin position="76"/>
        <end position="94"/>
    </location>
</feature>
<accession>A0A916U8E4</accession>
<dbReference type="Pfam" id="PF17240">
    <property type="entry name" value="DUF5313"/>
    <property type="match status" value="1"/>
</dbReference>
<name>A0A916U8E4_9ACTN</name>
<organism evidence="2 3">
    <name type="scientific">Hoyosella rhizosphaerae</name>
    <dbReference type="NCBI Taxonomy" id="1755582"/>
    <lineage>
        <taxon>Bacteria</taxon>
        <taxon>Bacillati</taxon>
        <taxon>Actinomycetota</taxon>
        <taxon>Actinomycetes</taxon>
        <taxon>Mycobacteriales</taxon>
        <taxon>Hoyosellaceae</taxon>
        <taxon>Hoyosella</taxon>
    </lineage>
</organism>
<dbReference type="AlphaFoldDB" id="A0A916U8E4"/>
<sequence length="165" mass="19169">MFGRRARRPKFEAPKLDPDQNRVTDAVRADDYLTPMFPVKPSFGERIRYVSGRSLPPHLHPWVAQDLTGPGATRRYLVRGMLPLIPLLAVFFIIPGPIWVIASMVLLLLIPYAYFLVALTYVYRRHRLLSHGLDPNLLSTREQLRKQQERDDYNHRFGHPPTTEQ</sequence>
<reference evidence="2" key="1">
    <citation type="journal article" date="2014" name="Int. J. Syst. Evol. Microbiol.">
        <title>Complete genome sequence of Corynebacterium casei LMG S-19264T (=DSM 44701T), isolated from a smear-ripened cheese.</title>
        <authorList>
            <consortium name="US DOE Joint Genome Institute (JGI-PGF)"/>
            <person name="Walter F."/>
            <person name="Albersmeier A."/>
            <person name="Kalinowski J."/>
            <person name="Ruckert C."/>
        </authorList>
    </citation>
    <scope>NUCLEOTIDE SEQUENCE</scope>
    <source>
        <strain evidence="2">CGMCC 1.15478</strain>
    </source>
</reference>
<keyword evidence="3" id="KW-1185">Reference proteome</keyword>